<gene>
    <name evidence="2" type="ORF">EVOR1521_LOCUS4066</name>
</gene>
<organism evidence="2 3">
    <name type="scientific">Effrenium voratum</name>
    <dbReference type="NCBI Taxonomy" id="2562239"/>
    <lineage>
        <taxon>Eukaryota</taxon>
        <taxon>Sar</taxon>
        <taxon>Alveolata</taxon>
        <taxon>Dinophyceae</taxon>
        <taxon>Suessiales</taxon>
        <taxon>Symbiodiniaceae</taxon>
        <taxon>Effrenium</taxon>
    </lineage>
</organism>
<name>A0AA36MNJ0_9DINO</name>
<reference evidence="2" key="1">
    <citation type="submission" date="2023-08" db="EMBL/GenBank/DDBJ databases">
        <authorList>
            <person name="Chen Y."/>
            <person name="Shah S."/>
            <person name="Dougan E. K."/>
            <person name="Thang M."/>
            <person name="Chan C."/>
        </authorList>
    </citation>
    <scope>NUCLEOTIDE SEQUENCE</scope>
</reference>
<evidence type="ECO:0000313" key="2">
    <source>
        <dbReference type="EMBL" id="CAJ1374535.1"/>
    </source>
</evidence>
<dbReference type="Proteomes" id="UP001178507">
    <property type="component" value="Unassembled WGS sequence"/>
</dbReference>
<accession>A0AA36MNJ0</accession>
<protein>
    <submittedName>
        <fullName evidence="2">Uncharacterized protein</fullName>
    </submittedName>
</protein>
<feature type="signal peptide" evidence="1">
    <location>
        <begin position="1"/>
        <end position="21"/>
    </location>
</feature>
<dbReference type="AlphaFoldDB" id="A0AA36MNJ0"/>
<dbReference type="EMBL" id="CAUJNA010000258">
    <property type="protein sequence ID" value="CAJ1374535.1"/>
    <property type="molecule type" value="Genomic_DNA"/>
</dbReference>
<keyword evidence="3" id="KW-1185">Reference proteome</keyword>
<comment type="caution">
    <text evidence="2">The sequence shown here is derived from an EMBL/GenBank/DDBJ whole genome shotgun (WGS) entry which is preliminary data.</text>
</comment>
<keyword evidence="1" id="KW-0732">Signal</keyword>
<feature type="chain" id="PRO_5041211529" evidence="1">
    <location>
        <begin position="22"/>
        <end position="428"/>
    </location>
</feature>
<evidence type="ECO:0000313" key="3">
    <source>
        <dbReference type="Proteomes" id="UP001178507"/>
    </source>
</evidence>
<evidence type="ECO:0000256" key="1">
    <source>
        <dbReference type="SAM" id="SignalP"/>
    </source>
</evidence>
<sequence length="428" mass="47872">MARALWLGCGCLLWRAGEGRALPAKNELANACYFTYRIGYVICDTSLGPEEAQREMEAGRCNEDFRVMGSDFQRLILQHYEGDGRPPLEEAMWLLTSPDHFQHRTLDECPPMQILANLLYGEALLHMDGASKLGESAQLAAQAMQHTRQVQPEVLQALSATWPLDVAARRFQETYLAAQSAAAARDSDFRIEAVICRCHEDLGWWMEVLANVPSKLFIYEMCSEGHEALEEVGLCKVTRIGRPAAKEVQPARSKIILRHLLDYGLDSSFVLVLPPAPSEAERQLQSLVWKSLASRTLEVEFLALGISRPAPKPKSPCQRSILQHFQVQGNVLGYEEPYFVVSSKRLRGSVARLRFLEEIESSASCGLDQAMSGMWHVAFGERGLLPSRGEDQQVPSFLRALDGPSGFWRTRMPKSSDYLSWAVTGLDD</sequence>
<proteinExistence type="predicted"/>